<reference evidence="3 4" key="1">
    <citation type="submission" date="2019-02" db="EMBL/GenBank/DDBJ databases">
        <title>Genome sequencing of the rare red list fungi Hericium alpestre (H. flagellum).</title>
        <authorList>
            <person name="Buettner E."/>
            <person name="Kellner H."/>
        </authorList>
    </citation>
    <scope>NUCLEOTIDE SEQUENCE [LARGE SCALE GENOMIC DNA]</scope>
    <source>
        <strain evidence="3 4">DSM 108284</strain>
    </source>
</reference>
<evidence type="ECO:0000313" key="4">
    <source>
        <dbReference type="Proteomes" id="UP000298061"/>
    </source>
</evidence>
<dbReference type="InterPro" id="IPR035437">
    <property type="entry name" value="SNase_OB-fold_sf"/>
</dbReference>
<dbReference type="Gene3D" id="2.40.50.90">
    <property type="match status" value="1"/>
</dbReference>
<sequence>MNDFFARLSAEKKALDHTKQRCAERDVQSRELLSAVGDFAERQRRAQDDVRVLLERRSESGRVLEEKMTRMFNEKREIDEQIGREIEEVFEESVRGAQEMESLLRSYDVAVPPPDDSENLSPVQTASLADEHARLASISSVSSPLSSFSGLSNPFTNSLASPTLQSFESVDKNFVNLTPLDTPKLPSSSISPSPPPDIPETKPEPREWDFFDYEEGVVWGREGIPQIKPPSSFTEYAQSEVGSPANPLPLEPVDDGVTILIPEWTLRTGNSIREIKARGVRVLKDGNVELSVKMIDSRTKLSALEELTQILTNYHRGTTHQLTEQEQRYVSSGRRLGSFVSVKSSYGSAWHRGQILRIVHGTNAAEILFIDSGFHEIVDLVNIRPLPTLFRFLPQQARMARLSFVKFHVHHAEALEALQNACTGRTLVAKLDHVHHFHYCNYSDVLLSVMHLRLMDPGVNSNDIPMSINGQLLREGLVTIDSELCRSSKAYHSALHELANAAMRARSEGMGMYRRQKAVEGDSVSQC</sequence>
<dbReference type="EMBL" id="SFCI01001548">
    <property type="protein sequence ID" value="TFY75502.1"/>
    <property type="molecule type" value="Genomic_DNA"/>
</dbReference>
<accession>A0A4Y9ZL52</accession>
<evidence type="ECO:0000313" key="3">
    <source>
        <dbReference type="EMBL" id="TFY75502.1"/>
    </source>
</evidence>
<feature type="domain" description="Tudor" evidence="2">
    <location>
        <begin position="333"/>
        <end position="393"/>
    </location>
</feature>
<feature type="compositionally biased region" description="Low complexity" evidence="1">
    <location>
        <begin position="182"/>
        <end position="191"/>
    </location>
</feature>
<dbReference type="Proteomes" id="UP000298061">
    <property type="component" value="Unassembled WGS sequence"/>
</dbReference>
<dbReference type="CDD" id="cd20379">
    <property type="entry name" value="Tudor_dTUD-like"/>
    <property type="match status" value="1"/>
</dbReference>
<dbReference type="SUPFAM" id="SSF50199">
    <property type="entry name" value="Staphylococcal nuclease"/>
    <property type="match status" value="1"/>
</dbReference>
<dbReference type="Gene3D" id="2.30.30.140">
    <property type="match status" value="1"/>
</dbReference>
<proteinExistence type="predicted"/>
<dbReference type="InterPro" id="IPR002999">
    <property type="entry name" value="Tudor"/>
</dbReference>
<name>A0A4Y9ZL52_9AGAM</name>
<gene>
    <name evidence="3" type="ORF">EWM64_g8512</name>
</gene>
<keyword evidence="4" id="KW-1185">Reference proteome</keyword>
<protein>
    <recommendedName>
        <fullName evidence="2">Tudor domain-containing protein</fullName>
    </recommendedName>
</protein>
<dbReference type="OrthoDB" id="10023235at2759"/>
<feature type="region of interest" description="Disordered" evidence="1">
    <location>
        <begin position="178"/>
        <end position="205"/>
    </location>
</feature>
<evidence type="ECO:0000256" key="1">
    <source>
        <dbReference type="SAM" id="MobiDB-lite"/>
    </source>
</evidence>
<comment type="caution">
    <text evidence="3">The sequence shown here is derived from an EMBL/GenBank/DDBJ whole genome shotgun (WGS) entry which is preliminary data.</text>
</comment>
<dbReference type="SUPFAM" id="SSF63748">
    <property type="entry name" value="Tudor/PWWP/MBT"/>
    <property type="match status" value="1"/>
</dbReference>
<dbReference type="Pfam" id="PF00567">
    <property type="entry name" value="TUDOR"/>
    <property type="match status" value="1"/>
</dbReference>
<dbReference type="PROSITE" id="PS50304">
    <property type="entry name" value="TUDOR"/>
    <property type="match status" value="1"/>
</dbReference>
<dbReference type="AlphaFoldDB" id="A0A4Y9ZL52"/>
<organism evidence="3 4">
    <name type="scientific">Hericium alpestre</name>
    <dbReference type="NCBI Taxonomy" id="135208"/>
    <lineage>
        <taxon>Eukaryota</taxon>
        <taxon>Fungi</taxon>
        <taxon>Dikarya</taxon>
        <taxon>Basidiomycota</taxon>
        <taxon>Agaricomycotina</taxon>
        <taxon>Agaricomycetes</taxon>
        <taxon>Russulales</taxon>
        <taxon>Hericiaceae</taxon>
        <taxon>Hericium</taxon>
    </lineage>
</organism>
<dbReference type="STRING" id="135208.A0A4Y9ZL52"/>
<evidence type="ECO:0000259" key="2">
    <source>
        <dbReference type="PROSITE" id="PS50304"/>
    </source>
</evidence>